<keyword evidence="1" id="KW-0812">Transmembrane</keyword>
<comment type="caution">
    <text evidence="2">The sequence shown here is derived from an EMBL/GenBank/DDBJ whole genome shotgun (WGS) entry which is preliminary data.</text>
</comment>
<keyword evidence="1" id="KW-0472">Membrane</keyword>
<feature type="transmembrane region" description="Helical" evidence="1">
    <location>
        <begin position="38"/>
        <end position="61"/>
    </location>
</feature>
<dbReference type="RefSeq" id="WP_191797936.1">
    <property type="nucleotide sequence ID" value="NZ_JACSQL010000001.1"/>
</dbReference>
<proteinExistence type="predicted"/>
<evidence type="ECO:0008006" key="4">
    <source>
        <dbReference type="Google" id="ProtNLM"/>
    </source>
</evidence>
<dbReference type="Proteomes" id="UP000608071">
    <property type="component" value="Unassembled WGS sequence"/>
</dbReference>
<organism evidence="2 3">
    <name type="scientific">Paenibacillus gallinarum</name>
    <dbReference type="NCBI Taxonomy" id="2762232"/>
    <lineage>
        <taxon>Bacteria</taxon>
        <taxon>Bacillati</taxon>
        <taxon>Bacillota</taxon>
        <taxon>Bacilli</taxon>
        <taxon>Bacillales</taxon>
        <taxon>Paenibacillaceae</taxon>
        <taxon>Paenibacillus</taxon>
    </lineage>
</organism>
<accession>A0ABR8SUD0</accession>
<keyword evidence="1" id="KW-1133">Transmembrane helix</keyword>
<evidence type="ECO:0000256" key="1">
    <source>
        <dbReference type="SAM" id="Phobius"/>
    </source>
</evidence>
<dbReference type="EMBL" id="JACSQL010000001">
    <property type="protein sequence ID" value="MBD7966958.1"/>
    <property type="molecule type" value="Genomic_DNA"/>
</dbReference>
<sequence length="104" mass="11849">MVGKLKLSKAKHIFYMLIAGGMTLYALPNLSFTGWSAAFSATWLAFALLVIGANLHFILGVDEEKRKALDRVRKSKLRQWELKWTEDKERGKTVKIVPAKERSQ</sequence>
<gene>
    <name evidence="2" type="ORF">H9647_02670</name>
</gene>
<name>A0ABR8SUD0_9BACL</name>
<reference evidence="2 3" key="1">
    <citation type="submission" date="2020-08" db="EMBL/GenBank/DDBJ databases">
        <title>A Genomic Blueprint of the Chicken Gut Microbiome.</title>
        <authorList>
            <person name="Gilroy R."/>
            <person name="Ravi A."/>
            <person name="Getino M."/>
            <person name="Pursley I."/>
            <person name="Horton D.L."/>
            <person name="Alikhan N.-F."/>
            <person name="Baker D."/>
            <person name="Gharbi K."/>
            <person name="Hall N."/>
            <person name="Watson M."/>
            <person name="Adriaenssens E.M."/>
            <person name="Foster-Nyarko E."/>
            <person name="Jarju S."/>
            <person name="Secka A."/>
            <person name="Antonio M."/>
            <person name="Oren A."/>
            <person name="Chaudhuri R."/>
            <person name="La Ragione R.M."/>
            <person name="Hildebrand F."/>
            <person name="Pallen M.J."/>
        </authorList>
    </citation>
    <scope>NUCLEOTIDE SEQUENCE [LARGE SCALE GENOMIC DNA]</scope>
    <source>
        <strain evidence="2 3">Sa2BVA9</strain>
    </source>
</reference>
<protein>
    <recommendedName>
        <fullName evidence="4">2TM domain-containing protein</fullName>
    </recommendedName>
</protein>
<evidence type="ECO:0000313" key="2">
    <source>
        <dbReference type="EMBL" id="MBD7966958.1"/>
    </source>
</evidence>
<feature type="transmembrane region" description="Helical" evidence="1">
    <location>
        <begin position="12"/>
        <end position="32"/>
    </location>
</feature>
<keyword evidence="3" id="KW-1185">Reference proteome</keyword>
<evidence type="ECO:0000313" key="3">
    <source>
        <dbReference type="Proteomes" id="UP000608071"/>
    </source>
</evidence>